<evidence type="ECO:0000256" key="7">
    <source>
        <dbReference type="ARBA" id="ARBA00023237"/>
    </source>
</evidence>
<evidence type="ECO:0000256" key="3">
    <source>
        <dbReference type="ARBA" id="ARBA00022452"/>
    </source>
</evidence>
<dbReference type="GO" id="GO:0009279">
    <property type="term" value="C:cell outer membrane"/>
    <property type="evidence" value="ECO:0007669"/>
    <property type="project" value="UniProtKB-SubCell"/>
</dbReference>
<keyword evidence="3" id="KW-1134">Transmembrane beta strand</keyword>
<dbReference type="GO" id="GO:0015483">
    <property type="term" value="F:long-chain fatty acid transporting porin activity"/>
    <property type="evidence" value="ECO:0007669"/>
    <property type="project" value="TreeGrafter"/>
</dbReference>
<comment type="caution">
    <text evidence="9">The sequence shown here is derived from an EMBL/GenBank/DDBJ whole genome shotgun (WGS) entry which is preliminary data.</text>
</comment>
<dbReference type="PANTHER" id="PTHR35093:SF3">
    <property type="entry name" value="LONG-CHAIN FATTY ACID TRANSPORT PROTEIN"/>
    <property type="match status" value="1"/>
</dbReference>
<evidence type="ECO:0000256" key="6">
    <source>
        <dbReference type="ARBA" id="ARBA00023136"/>
    </source>
</evidence>
<dbReference type="EMBL" id="BLJN01000001">
    <property type="protein sequence ID" value="GFE79067.1"/>
    <property type="molecule type" value="Genomic_DNA"/>
</dbReference>
<protein>
    <submittedName>
        <fullName evidence="9">Aromatic hydrocarbon degradation protein</fullName>
    </submittedName>
</protein>
<evidence type="ECO:0000256" key="1">
    <source>
        <dbReference type="ARBA" id="ARBA00004571"/>
    </source>
</evidence>
<sequence>MTIMKEQISSAVNRALPRRRYVLPVGMLLCCASSSVFASGFALLEQSSSRLGTAFAGTAAAADDASTIFYNPAGLSKLTDPELLVVASGVLISSEFNNQNSLAALGQPLGGEGGDAGDWNAVPAAYFALPINDRFAFGFGINAPFGLKLEYENGWMGRFQSLNNEIQTYNFNPSLSWRVNKQLSFGIGADYQRIQAELTNAVNYTAVVAQGLQTLVAAGQVPAALVPALLTANGNLEGHTAVRGDDSAWGWNAGVLFEFSDDTRIGLSYRSTVDYTLEGSARFTAPTSPNAIGNGIIAAVSAPGATLATGPASVDLKLPDIATASFYHRMGRVELMADIAWTGWSSIQELRIVRDTGVVLSVTPEHWEDTWRYAIGATYQLNDQWKLRGGLAFDETNVPDSTRTARLPDSERTWVAIGAQWKAGDAWVVDVGYAHLFADDASLNQNDGNALARGFLIGEQESAVDIVSAQLAYKF</sequence>
<dbReference type="Gene3D" id="2.40.160.60">
    <property type="entry name" value="Outer membrane protein transport protein (OMPP1/FadL/TodX)"/>
    <property type="match status" value="1"/>
</dbReference>
<name>A0A829Y772_9GAMM</name>
<proteinExistence type="inferred from homology"/>
<keyword evidence="7" id="KW-0998">Cell outer membrane</keyword>
<evidence type="ECO:0000313" key="9">
    <source>
        <dbReference type="EMBL" id="GFE79067.1"/>
    </source>
</evidence>
<comment type="similarity">
    <text evidence="2">Belongs to the OmpP1/FadL family.</text>
</comment>
<evidence type="ECO:0000313" key="10">
    <source>
        <dbReference type="Proteomes" id="UP000445000"/>
    </source>
</evidence>
<keyword evidence="8" id="KW-1133">Transmembrane helix</keyword>
<evidence type="ECO:0000256" key="5">
    <source>
        <dbReference type="ARBA" id="ARBA00022729"/>
    </source>
</evidence>
<keyword evidence="5" id="KW-0732">Signal</keyword>
<gene>
    <name evidence="9" type="ORF">GCM10011487_10670</name>
</gene>
<dbReference type="Pfam" id="PF03349">
    <property type="entry name" value="Toluene_X"/>
    <property type="match status" value="1"/>
</dbReference>
<dbReference type="AlphaFoldDB" id="A0A829Y772"/>
<feature type="transmembrane region" description="Helical" evidence="8">
    <location>
        <begin position="21"/>
        <end position="44"/>
    </location>
</feature>
<evidence type="ECO:0000256" key="8">
    <source>
        <dbReference type="SAM" id="Phobius"/>
    </source>
</evidence>
<keyword evidence="6 8" id="KW-0472">Membrane</keyword>
<dbReference type="InterPro" id="IPR005017">
    <property type="entry name" value="OMPP1/FadL/TodX"/>
</dbReference>
<dbReference type="Proteomes" id="UP000445000">
    <property type="component" value="Unassembled WGS sequence"/>
</dbReference>
<dbReference type="PANTHER" id="PTHR35093">
    <property type="entry name" value="OUTER MEMBRANE PROTEIN NMB0088-RELATED"/>
    <property type="match status" value="1"/>
</dbReference>
<organism evidence="9 10">
    <name type="scientific">Steroidobacter agaridevorans</name>
    <dbReference type="NCBI Taxonomy" id="2695856"/>
    <lineage>
        <taxon>Bacteria</taxon>
        <taxon>Pseudomonadati</taxon>
        <taxon>Pseudomonadota</taxon>
        <taxon>Gammaproteobacteria</taxon>
        <taxon>Steroidobacterales</taxon>
        <taxon>Steroidobacteraceae</taxon>
        <taxon>Steroidobacter</taxon>
    </lineage>
</organism>
<keyword evidence="10" id="KW-1185">Reference proteome</keyword>
<comment type="subcellular location">
    <subcellularLocation>
        <location evidence="1">Cell outer membrane</location>
        <topology evidence="1">Multi-pass membrane protein</topology>
    </subcellularLocation>
</comment>
<reference evidence="10" key="1">
    <citation type="submission" date="2020-01" db="EMBL/GenBank/DDBJ databases">
        <title>'Steroidobacter agaridevorans' sp. nov., agar-degrading bacteria isolated from rhizosphere soils.</title>
        <authorList>
            <person name="Ikenaga M."/>
            <person name="Kataoka M."/>
            <person name="Murouchi A."/>
            <person name="Katsuragi S."/>
            <person name="Sakai M."/>
        </authorList>
    </citation>
    <scope>NUCLEOTIDE SEQUENCE [LARGE SCALE GENOMIC DNA]</scope>
    <source>
        <strain evidence="10">YU21-B</strain>
    </source>
</reference>
<accession>A0A829Y772</accession>
<dbReference type="SUPFAM" id="SSF56935">
    <property type="entry name" value="Porins"/>
    <property type="match status" value="1"/>
</dbReference>
<keyword evidence="4 8" id="KW-0812">Transmembrane</keyword>
<evidence type="ECO:0000256" key="2">
    <source>
        <dbReference type="ARBA" id="ARBA00008163"/>
    </source>
</evidence>
<evidence type="ECO:0000256" key="4">
    <source>
        <dbReference type="ARBA" id="ARBA00022692"/>
    </source>
</evidence>